<proteinExistence type="predicted"/>
<evidence type="ECO:0000313" key="3">
    <source>
        <dbReference type="EMBL" id="KAK6542349.1"/>
    </source>
</evidence>
<feature type="region of interest" description="Disordered" evidence="1">
    <location>
        <begin position="71"/>
        <end position="93"/>
    </location>
</feature>
<sequence length="231" mass="25932">MRFTTLFCALTAISTAVAVPAAAPARKAISPQKGPKAMGRAPDYVVRVKDLHPHSQHGDLEIGHIWITPNTTVTKPRPQKRQEGDPNTSEGGDTEYDSVQCWWGASTWISQNTLYSVKNSICNYFDAYVQPGYGYGVDIAWYQWSQDPYTGAYTNILDQNGKPAGTWWKLVMSQVQGWNWNACYDTFWYLINHCPGSNPDSAGGELNDYYELDTWYGKILGNDAILTTWTL</sequence>
<name>A0AAV9XJP3_9PEZI</name>
<protein>
    <submittedName>
        <fullName evidence="3">Uncharacterized protein</fullName>
    </submittedName>
</protein>
<dbReference type="AlphaFoldDB" id="A0AAV9XJP3"/>
<dbReference type="Proteomes" id="UP001365542">
    <property type="component" value="Unassembled WGS sequence"/>
</dbReference>
<reference evidence="3 4" key="1">
    <citation type="submission" date="2019-10" db="EMBL/GenBank/DDBJ databases">
        <authorList>
            <person name="Palmer J.M."/>
        </authorList>
    </citation>
    <scope>NUCLEOTIDE SEQUENCE [LARGE SCALE GENOMIC DNA]</scope>
    <source>
        <strain evidence="3 4">TWF694</strain>
    </source>
</reference>
<feature type="signal peptide" evidence="2">
    <location>
        <begin position="1"/>
        <end position="18"/>
    </location>
</feature>
<gene>
    <name evidence="3" type="ORF">TWF694_006308</name>
</gene>
<organism evidence="3 4">
    <name type="scientific">Orbilia ellipsospora</name>
    <dbReference type="NCBI Taxonomy" id="2528407"/>
    <lineage>
        <taxon>Eukaryota</taxon>
        <taxon>Fungi</taxon>
        <taxon>Dikarya</taxon>
        <taxon>Ascomycota</taxon>
        <taxon>Pezizomycotina</taxon>
        <taxon>Orbiliomycetes</taxon>
        <taxon>Orbiliales</taxon>
        <taxon>Orbiliaceae</taxon>
        <taxon>Orbilia</taxon>
    </lineage>
</organism>
<accession>A0AAV9XJP3</accession>
<evidence type="ECO:0000313" key="4">
    <source>
        <dbReference type="Proteomes" id="UP001365542"/>
    </source>
</evidence>
<feature type="chain" id="PRO_5043328818" evidence="2">
    <location>
        <begin position="19"/>
        <end position="231"/>
    </location>
</feature>
<evidence type="ECO:0000256" key="1">
    <source>
        <dbReference type="SAM" id="MobiDB-lite"/>
    </source>
</evidence>
<comment type="caution">
    <text evidence="3">The sequence shown here is derived from an EMBL/GenBank/DDBJ whole genome shotgun (WGS) entry which is preliminary data.</text>
</comment>
<keyword evidence="4" id="KW-1185">Reference proteome</keyword>
<dbReference type="EMBL" id="JAVHJO010000002">
    <property type="protein sequence ID" value="KAK6542349.1"/>
    <property type="molecule type" value="Genomic_DNA"/>
</dbReference>
<keyword evidence="2" id="KW-0732">Signal</keyword>
<evidence type="ECO:0000256" key="2">
    <source>
        <dbReference type="SAM" id="SignalP"/>
    </source>
</evidence>